<keyword evidence="7" id="KW-1133">Transmembrane helix</keyword>
<comment type="caution">
    <text evidence="9">The sequence shown here is derived from an EMBL/GenBank/DDBJ whole genome shotgun (WGS) entry which is preliminary data.</text>
</comment>
<dbReference type="InterPro" id="IPR050736">
    <property type="entry name" value="Sensor_HK_Regulatory"/>
</dbReference>
<dbReference type="RefSeq" id="WP_106930938.1">
    <property type="nucleotide sequence ID" value="NZ_PYFT01000001.1"/>
</dbReference>
<dbReference type="SUPFAM" id="SSF55874">
    <property type="entry name" value="ATPase domain of HSP90 chaperone/DNA topoisomerase II/histidine kinase"/>
    <property type="match status" value="1"/>
</dbReference>
<evidence type="ECO:0000256" key="2">
    <source>
        <dbReference type="ARBA" id="ARBA00012438"/>
    </source>
</evidence>
<keyword evidence="7" id="KW-0472">Membrane</keyword>
<dbReference type="PANTHER" id="PTHR43711:SF31">
    <property type="entry name" value="HISTIDINE KINASE"/>
    <property type="match status" value="1"/>
</dbReference>
<dbReference type="SMART" id="SM00388">
    <property type="entry name" value="HisKA"/>
    <property type="match status" value="1"/>
</dbReference>
<dbReference type="Pfam" id="PF00512">
    <property type="entry name" value="HisKA"/>
    <property type="match status" value="1"/>
</dbReference>
<dbReference type="PRINTS" id="PR00344">
    <property type="entry name" value="BCTRLSENSOR"/>
</dbReference>
<dbReference type="EMBL" id="PYFT01000001">
    <property type="protein sequence ID" value="PSR54864.1"/>
    <property type="molecule type" value="Genomic_DNA"/>
</dbReference>
<dbReference type="Proteomes" id="UP000240357">
    <property type="component" value="Unassembled WGS sequence"/>
</dbReference>
<dbReference type="OrthoDB" id="1933776at2"/>
<comment type="catalytic activity">
    <reaction evidence="1">
        <text>ATP + protein L-histidine = ADP + protein N-phospho-L-histidine.</text>
        <dbReference type="EC" id="2.7.13.3"/>
    </reaction>
</comment>
<sequence>MSRRKIRMIIILATVALGGLLTVQLLWLNKAFKSEEKEFNLAVQVAMSQTVQQLLAKANPVETAKPVKHLTSSFFLAEVNAPIKAQELDTLLRQEFARRHLSIPYEYGILNAEDDTLVFGNYVPATIKVTKTEAFLKNTIQAAPNGYYNFVVVFPTRTTHILSEMQLWVYSTLALLVVILFFAYILYSILQEKRLSELKADFINNMTHELQTPITNIAIASEILRKADSNLPAAKSQRYHQIIFQENERLKSQVEQVLQMAELDKKAMRLTKTSINVHQLLADSLQRLSLRLQKRSGQITCYLNAEKATIEADSQHLTNALYNLLDNAEKYSPQTPNIQVSTRNYQQGILISIADKGQGIRKEVQRFIFDTFYRVPTGNIHNVRGFGLGLSYVKTIIQAHQGSIRVKSQENQGSCFELYLPFRA</sequence>
<gene>
    <name evidence="9" type="ORF">AHMF7605_15815</name>
</gene>
<dbReference type="InterPro" id="IPR003661">
    <property type="entry name" value="HisK_dim/P_dom"/>
</dbReference>
<evidence type="ECO:0000256" key="6">
    <source>
        <dbReference type="ARBA" id="ARBA00023012"/>
    </source>
</evidence>
<dbReference type="CDD" id="cd00082">
    <property type="entry name" value="HisKA"/>
    <property type="match status" value="1"/>
</dbReference>
<proteinExistence type="predicted"/>
<organism evidence="9 10">
    <name type="scientific">Adhaeribacter arboris</name>
    <dbReference type="NCBI Taxonomy" id="2072846"/>
    <lineage>
        <taxon>Bacteria</taxon>
        <taxon>Pseudomonadati</taxon>
        <taxon>Bacteroidota</taxon>
        <taxon>Cytophagia</taxon>
        <taxon>Cytophagales</taxon>
        <taxon>Hymenobacteraceae</taxon>
        <taxon>Adhaeribacter</taxon>
    </lineage>
</organism>
<evidence type="ECO:0000256" key="5">
    <source>
        <dbReference type="ARBA" id="ARBA00022777"/>
    </source>
</evidence>
<evidence type="ECO:0000259" key="8">
    <source>
        <dbReference type="PROSITE" id="PS50109"/>
    </source>
</evidence>
<dbReference type="FunFam" id="3.30.565.10:FF:000006">
    <property type="entry name" value="Sensor histidine kinase WalK"/>
    <property type="match status" value="1"/>
</dbReference>
<keyword evidence="7" id="KW-0812">Transmembrane</keyword>
<evidence type="ECO:0000313" key="10">
    <source>
        <dbReference type="Proteomes" id="UP000240357"/>
    </source>
</evidence>
<evidence type="ECO:0000256" key="1">
    <source>
        <dbReference type="ARBA" id="ARBA00000085"/>
    </source>
</evidence>
<name>A0A2T2YH79_9BACT</name>
<dbReference type="InterPro" id="IPR004358">
    <property type="entry name" value="Sig_transdc_His_kin-like_C"/>
</dbReference>
<protein>
    <recommendedName>
        <fullName evidence="2">histidine kinase</fullName>
        <ecNumber evidence="2">2.7.13.3</ecNumber>
    </recommendedName>
</protein>
<keyword evidence="6" id="KW-0902">Two-component regulatory system</keyword>
<dbReference type="Gene3D" id="1.10.287.130">
    <property type="match status" value="1"/>
</dbReference>
<accession>A0A2T2YH79</accession>
<dbReference type="InterPro" id="IPR003594">
    <property type="entry name" value="HATPase_dom"/>
</dbReference>
<keyword evidence="5" id="KW-0418">Kinase</keyword>
<evidence type="ECO:0000256" key="4">
    <source>
        <dbReference type="ARBA" id="ARBA00022679"/>
    </source>
</evidence>
<reference evidence="9 10" key="1">
    <citation type="submission" date="2018-03" db="EMBL/GenBank/DDBJ databases">
        <title>Adhaeribacter sp. HMF7605 Genome sequencing and assembly.</title>
        <authorList>
            <person name="Kang H."/>
            <person name="Kang J."/>
            <person name="Cha I."/>
            <person name="Kim H."/>
            <person name="Joh K."/>
        </authorList>
    </citation>
    <scope>NUCLEOTIDE SEQUENCE [LARGE SCALE GENOMIC DNA]</scope>
    <source>
        <strain evidence="9 10">HMF7605</strain>
    </source>
</reference>
<keyword evidence="10" id="KW-1185">Reference proteome</keyword>
<evidence type="ECO:0000313" key="9">
    <source>
        <dbReference type="EMBL" id="PSR54864.1"/>
    </source>
</evidence>
<feature type="transmembrane region" description="Helical" evidence="7">
    <location>
        <begin position="167"/>
        <end position="190"/>
    </location>
</feature>
<keyword evidence="4" id="KW-0808">Transferase</keyword>
<dbReference type="SUPFAM" id="SSF47384">
    <property type="entry name" value="Homodimeric domain of signal transducing histidine kinase"/>
    <property type="match status" value="1"/>
</dbReference>
<dbReference type="InterPro" id="IPR005467">
    <property type="entry name" value="His_kinase_dom"/>
</dbReference>
<evidence type="ECO:0000256" key="3">
    <source>
        <dbReference type="ARBA" id="ARBA00022553"/>
    </source>
</evidence>
<dbReference type="PANTHER" id="PTHR43711">
    <property type="entry name" value="TWO-COMPONENT HISTIDINE KINASE"/>
    <property type="match status" value="1"/>
</dbReference>
<dbReference type="EC" id="2.7.13.3" evidence="2"/>
<dbReference type="Gene3D" id="3.30.565.10">
    <property type="entry name" value="Histidine kinase-like ATPase, C-terminal domain"/>
    <property type="match status" value="1"/>
</dbReference>
<dbReference type="Pfam" id="PF02518">
    <property type="entry name" value="HATPase_c"/>
    <property type="match status" value="1"/>
</dbReference>
<feature type="domain" description="Histidine kinase" evidence="8">
    <location>
        <begin position="205"/>
        <end position="424"/>
    </location>
</feature>
<keyword evidence="3" id="KW-0597">Phosphoprotein</keyword>
<evidence type="ECO:0000256" key="7">
    <source>
        <dbReference type="SAM" id="Phobius"/>
    </source>
</evidence>
<dbReference type="GO" id="GO:0000155">
    <property type="term" value="F:phosphorelay sensor kinase activity"/>
    <property type="evidence" value="ECO:0007669"/>
    <property type="project" value="InterPro"/>
</dbReference>
<dbReference type="InterPro" id="IPR036097">
    <property type="entry name" value="HisK_dim/P_sf"/>
</dbReference>
<dbReference type="AlphaFoldDB" id="A0A2T2YH79"/>
<dbReference type="InterPro" id="IPR036890">
    <property type="entry name" value="HATPase_C_sf"/>
</dbReference>
<dbReference type="SMART" id="SM00387">
    <property type="entry name" value="HATPase_c"/>
    <property type="match status" value="1"/>
</dbReference>
<dbReference type="PROSITE" id="PS50109">
    <property type="entry name" value="HIS_KIN"/>
    <property type="match status" value="1"/>
</dbReference>